<dbReference type="Pfam" id="PF00117">
    <property type="entry name" value="GATase"/>
    <property type="match status" value="1"/>
</dbReference>
<dbReference type="InterPro" id="IPR006221">
    <property type="entry name" value="TrpG/PapA_dom"/>
</dbReference>
<dbReference type="PANTHER" id="PTHR43418">
    <property type="entry name" value="MULTIFUNCTIONAL TRYPTOPHAN BIOSYNTHESIS PROTEIN-RELATED"/>
    <property type="match status" value="1"/>
</dbReference>
<dbReference type="Gene3D" id="3.40.50.880">
    <property type="match status" value="1"/>
</dbReference>
<dbReference type="PANTHER" id="PTHR43418:SF4">
    <property type="entry name" value="MULTIFUNCTIONAL TRYPTOPHAN BIOSYNTHESIS PROTEIN"/>
    <property type="match status" value="1"/>
</dbReference>
<keyword evidence="4" id="KW-1185">Reference proteome</keyword>
<protein>
    <submittedName>
        <fullName evidence="3">Aminodeoxychorismate/anthranilate synthase component II</fullName>
    </submittedName>
</protein>
<dbReference type="CDD" id="cd01743">
    <property type="entry name" value="GATase1_Anthranilate_Synthase"/>
    <property type="match status" value="1"/>
</dbReference>
<dbReference type="GO" id="GO:0005829">
    <property type="term" value="C:cytosol"/>
    <property type="evidence" value="ECO:0007669"/>
    <property type="project" value="TreeGrafter"/>
</dbReference>
<dbReference type="OrthoDB" id="9803598at2"/>
<comment type="caution">
    <text evidence="3">The sequence shown here is derived from an EMBL/GenBank/DDBJ whole genome shotgun (WGS) entry which is preliminary data.</text>
</comment>
<organism evidence="3 4">
    <name type="scientific">Pyruvatibacter mobilis</name>
    <dbReference type="NCBI Taxonomy" id="1712261"/>
    <lineage>
        <taxon>Bacteria</taxon>
        <taxon>Pseudomonadati</taxon>
        <taxon>Pseudomonadota</taxon>
        <taxon>Alphaproteobacteria</taxon>
        <taxon>Hyphomicrobiales</taxon>
        <taxon>Parvibaculaceae</taxon>
        <taxon>Pyruvatibacter</taxon>
    </lineage>
</organism>
<dbReference type="PRINTS" id="PR00097">
    <property type="entry name" value="ANTSNTHASEII"/>
</dbReference>
<dbReference type="GeneID" id="300653399"/>
<dbReference type="NCBIfam" id="TIGR00566">
    <property type="entry name" value="trpG_papA"/>
    <property type="match status" value="1"/>
</dbReference>
<dbReference type="Proteomes" id="UP000470384">
    <property type="component" value="Unassembled WGS sequence"/>
</dbReference>
<dbReference type="PRINTS" id="PR00099">
    <property type="entry name" value="CPSGATASE"/>
</dbReference>
<dbReference type="InterPro" id="IPR017926">
    <property type="entry name" value="GATASE"/>
</dbReference>
<dbReference type="PROSITE" id="PS51273">
    <property type="entry name" value="GATASE_TYPE_1"/>
    <property type="match status" value="1"/>
</dbReference>
<dbReference type="AlphaFoldDB" id="A0A845Q861"/>
<evidence type="ECO:0000256" key="1">
    <source>
        <dbReference type="ARBA" id="ARBA00022962"/>
    </source>
</evidence>
<dbReference type="RefSeq" id="WP_160586520.1">
    <property type="nucleotide sequence ID" value="NZ_BMHN01000001.1"/>
</dbReference>
<dbReference type="GO" id="GO:0000162">
    <property type="term" value="P:L-tryptophan biosynthetic process"/>
    <property type="evidence" value="ECO:0007669"/>
    <property type="project" value="TreeGrafter"/>
</dbReference>
<keyword evidence="1" id="KW-0315">Glutamine amidotransferase</keyword>
<dbReference type="FunFam" id="3.40.50.880:FF:000003">
    <property type="entry name" value="Anthranilate synthase component II"/>
    <property type="match status" value="1"/>
</dbReference>
<accession>A0A845Q861</accession>
<dbReference type="InterPro" id="IPR050472">
    <property type="entry name" value="Anth_synth/Amidotransfase"/>
</dbReference>
<dbReference type="SUPFAM" id="SSF52317">
    <property type="entry name" value="Class I glutamine amidotransferase-like"/>
    <property type="match status" value="1"/>
</dbReference>
<evidence type="ECO:0000313" key="3">
    <source>
        <dbReference type="EMBL" id="NBG94420.1"/>
    </source>
</evidence>
<evidence type="ECO:0000313" key="4">
    <source>
        <dbReference type="Proteomes" id="UP000470384"/>
    </source>
</evidence>
<name>A0A845Q861_9HYPH</name>
<proteinExistence type="predicted"/>
<feature type="domain" description="Glutamine amidotransferase" evidence="2">
    <location>
        <begin position="3"/>
        <end position="187"/>
    </location>
</feature>
<dbReference type="InterPro" id="IPR029062">
    <property type="entry name" value="Class_I_gatase-like"/>
</dbReference>
<gene>
    <name evidence="3" type="ORF">GTQ45_01580</name>
</gene>
<evidence type="ECO:0000259" key="2">
    <source>
        <dbReference type="Pfam" id="PF00117"/>
    </source>
</evidence>
<reference evidence="3 4" key="1">
    <citation type="journal article" date="2016" name="Int. J. Syst. Evol. Microbiol.">
        <title>Pyruvatibacter mobilis gen. nov., sp. nov., a marine bacterium from the culture broth of Picochlorum sp. 122.</title>
        <authorList>
            <person name="Wang G."/>
            <person name="Tang M."/>
            <person name="Wu H."/>
            <person name="Dai S."/>
            <person name="Li T."/>
            <person name="Chen C."/>
            <person name="He H."/>
            <person name="Fan J."/>
            <person name="Xiang W."/>
            <person name="Li X."/>
        </authorList>
    </citation>
    <scope>NUCLEOTIDE SEQUENCE [LARGE SCALE GENOMIC DNA]</scope>
    <source>
        <strain evidence="3 4">GYP-11</strain>
    </source>
</reference>
<dbReference type="EMBL" id="WXYQ01000001">
    <property type="protein sequence ID" value="NBG94420.1"/>
    <property type="molecule type" value="Genomic_DNA"/>
</dbReference>
<sequence>MILIIDNYDSFVHNLARYFRELDQDVTIYRNDVLTVSDAMAMGADAIVVSPGPCTPAEAGISTALAAEAIRTRTPFLGVCLGHQCLVTACGGTISRAARPVHGQASPITHAGTGLFKSLPDPLTVGRYHSLIAGGTLPRPLAATAQLANDPATIMAIEHREAPAYGVQFHPESVLTDHGHALLENFLTLSARHQAGRKGAAA</sequence>
<dbReference type="GO" id="GO:0004049">
    <property type="term" value="F:anthranilate synthase activity"/>
    <property type="evidence" value="ECO:0007669"/>
    <property type="project" value="TreeGrafter"/>
</dbReference>
<dbReference type="PRINTS" id="PR00096">
    <property type="entry name" value="GATASE"/>
</dbReference>